<protein>
    <recommendedName>
        <fullName evidence="3">Lipoprotein</fullName>
    </recommendedName>
</protein>
<evidence type="ECO:0000313" key="2">
    <source>
        <dbReference type="Proteomes" id="UP000236735"/>
    </source>
</evidence>
<proteinExistence type="predicted"/>
<dbReference type="Proteomes" id="UP000236735">
    <property type="component" value="Unassembled WGS sequence"/>
</dbReference>
<evidence type="ECO:0008006" key="3">
    <source>
        <dbReference type="Google" id="ProtNLM"/>
    </source>
</evidence>
<reference evidence="1 2" key="1">
    <citation type="submission" date="2016-10" db="EMBL/GenBank/DDBJ databases">
        <authorList>
            <person name="de Groot N.N."/>
        </authorList>
    </citation>
    <scope>NUCLEOTIDE SEQUENCE [LARGE SCALE GENOMIC DNA]</scope>
    <source>
        <strain evidence="1 2">AR32</strain>
    </source>
</reference>
<evidence type="ECO:0000313" key="1">
    <source>
        <dbReference type="EMBL" id="SEF59946.1"/>
    </source>
</evidence>
<dbReference type="EMBL" id="FNUV01000002">
    <property type="protein sequence ID" value="SEF59946.1"/>
    <property type="molecule type" value="Genomic_DNA"/>
</dbReference>
<dbReference type="PROSITE" id="PS51257">
    <property type="entry name" value="PROKAR_LIPOPROTEIN"/>
    <property type="match status" value="1"/>
</dbReference>
<accession>A0A1H5TAX3</accession>
<name>A0A1H5TAX3_XYLRU</name>
<sequence>MKKYLMTSVAAIAFCGLFTSCTHEIGFEAQAQKNVIETYQKAFVTAFGQPDPENEWGFGESKAVSSRAVTRAKSDYADYKGSMQPVEWYQENGQWKTRPYTFPSDAASSNFLANVPSGVKSYAEVSGYGQSGYAKGTSYLDPSWKGDVNIWGSNNSGGTLYIKGNNDFSSRSFYVSPNTNVYLLEGATLKLRDDAASTIKFNLYMAPTAKLIAKGTTGRVKLDNTAKLYNHGDIECKSFEVNNTSLFYNCGTLTTSGEVFVANRQSVLVNDGTITSGTPERKTGRLVTAGSGRVQNNAEWTVYGETIINSNANIWVNNGHFTTENYTYTATSSSVINNCFLTVHENFCINIADSRGSFKIDSGGGVLTKNFYGGGDFVAKDNNGNNVTFQGGPFKVEMGSKALFKVTETAMMNALGSGIEENGYGFHGVGSDYAVLQAKNIVQTKEGHGNVAYGGKLYVSAETHFPQGYSGAYPYIHYQNGCSKNNIYAAGFNSGKPKITIPTTPCNPGFGDTPPDVSDPDVIRVICEDLSVTQNSDFDFNDVVFDVKLIENNSKVRITLRAAGGTLPLTVAGEEVHALFKEVNPNLGITTMSMINTENTGDKYTFIGCVPATFEVNNIWGSTVKEVAKNIPVLVYKLIGEEKVWVELECEKGKATAKVAVQDDYSWCDERTHINNKYTLEDMRGNEYPGFTMFVRGIVDADEWYRYRGPITDEMVREYTGQ</sequence>
<organism evidence="1 2">
    <name type="scientific">Xylanibacter ruminicola</name>
    <name type="common">Prevotella ruminicola</name>
    <dbReference type="NCBI Taxonomy" id="839"/>
    <lineage>
        <taxon>Bacteria</taxon>
        <taxon>Pseudomonadati</taxon>
        <taxon>Bacteroidota</taxon>
        <taxon>Bacteroidia</taxon>
        <taxon>Bacteroidales</taxon>
        <taxon>Prevotellaceae</taxon>
        <taxon>Xylanibacter</taxon>
    </lineage>
</organism>
<dbReference type="RefSeq" id="WP_146063097.1">
    <property type="nucleotide sequence ID" value="NZ_FNUV01000002.1"/>
</dbReference>
<gene>
    <name evidence="1" type="ORF">SAMN05216354_0965</name>
</gene>
<dbReference type="AlphaFoldDB" id="A0A1H5TAX3"/>